<evidence type="ECO:0000256" key="1">
    <source>
        <dbReference type="SAM" id="Phobius"/>
    </source>
</evidence>
<keyword evidence="1" id="KW-0812">Transmembrane</keyword>
<evidence type="ECO:0000313" key="2">
    <source>
        <dbReference type="EMBL" id="RGM51574.1"/>
    </source>
</evidence>
<reference evidence="2 3" key="1">
    <citation type="submission" date="2018-08" db="EMBL/GenBank/DDBJ databases">
        <title>A genome reference for cultivated species of the human gut microbiota.</title>
        <authorList>
            <person name="Zou Y."/>
            <person name="Xue W."/>
            <person name="Luo G."/>
        </authorList>
    </citation>
    <scope>NUCLEOTIDE SEQUENCE [LARGE SCALE GENOMIC DNA]</scope>
    <source>
        <strain evidence="2 3">OM08-12AT</strain>
    </source>
</reference>
<evidence type="ECO:0000313" key="3">
    <source>
        <dbReference type="Proteomes" id="UP000260717"/>
    </source>
</evidence>
<dbReference type="Proteomes" id="UP000260717">
    <property type="component" value="Unassembled WGS sequence"/>
</dbReference>
<protein>
    <submittedName>
        <fullName evidence="2">Uncharacterized protein</fullName>
    </submittedName>
</protein>
<proteinExistence type="predicted"/>
<name>A0A3E4XAR9_9FIRM</name>
<comment type="caution">
    <text evidence="2">The sequence shown here is derived from an EMBL/GenBank/DDBJ whole genome shotgun (WGS) entry which is preliminary data.</text>
</comment>
<dbReference type="EMBL" id="QSTI01000004">
    <property type="protein sequence ID" value="RGM51574.1"/>
    <property type="molecule type" value="Genomic_DNA"/>
</dbReference>
<organism evidence="2 3">
    <name type="scientific">Agathobacter rectalis</name>
    <dbReference type="NCBI Taxonomy" id="39491"/>
    <lineage>
        <taxon>Bacteria</taxon>
        <taxon>Bacillati</taxon>
        <taxon>Bacillota</taxon>
        <taxon>Clostridia</taxon>
        <taxon>Lachnospirales</taxon>
        <taxon>Lachnospiraceae</taxon>
        <taxon>Agathobacter</taxon>
    </lineage>
</organism>
<keyword evidence="1" id="KW-0472">Membrane</keyword>
<keyword evidence="1" id="KW-1133">Transmembrane helix</keyword>
<feature type="transmembrane region" description="Helical" evidence="1">
    <location>
        <begin position="70"/>
        <end position="87"/>
    </location>
</feature>
<accession>A0A3E4XAR9</accession>
<feature type="transmembrane region" description="Helical" evidence="1">
    <location>
        <begin position="41"/>
        <end position="58"/>
    </location>
</feature>
<dbReference type="AlphaFoldDB" id="A0A3E4XAR9"/>
<sequence>MKQGENTKYYCIKQHDITECAARLHRKEIYMNLSRFVQKDLFAILSIILIVCVVDQLYMMMEYKNISKETLIFTILLTGVSVFFGFLKKD</sequence>
<gene>
    <name evidence="2" type="ORF">DXC13_04275</name>
</gene>